<gene>
    <name evidence="3" type="ORF">F2Q70_00002686</name>
</gene>
<evidence type="ECO:0000313" key="3">
    <source>
        <dbReference type="EMBL" id="KAF2570966.1"/>
    </source>
</evidence>
<feature type="compositionally biased region" description="Basic and acidic residues" evidence="2">
    <location>
        <begin position="84"/>
        <end position="98"/>
    </location>
</feature>
<feature type="region of interest" description="Disordered" evidence="2">
    <location>
        <begin position="62"/>
        <end position="110"/>
    </location>
</feature>
<accession>A0A8S9IPQ2</accession>
<reference evidence="3" key="1">
    <citation type="submission" date="2019-12" db="EMBL/GenBank/DDBJ databases">
        <title>Genome sequencing and annotation of Brassica cretica.</title>
        <authorList>
            <person name="Studholme D.J."/>
            <person name="Sarris P.F."/>
        </authorList>
    </citation>
    <scope>NUCLEOTIDE SEQUENCE</scope>
    <source>
        <strain evidence="3">PFS-102/07</strain>
        <tissue evidence="3">Leaf</tissue>
    </source>
</reference>
<proteinExistence type="predicted"/>
<feature type="coiled-coil region" evidence="1">
    <location>
        <begin position="200"/>
        <end position="227"/>
    </location>
</feature>
<sequence>MPCCSDISLSELTLEYRLRSLRLWSDGTALPNLGRRSGRRSCSCLIVGRWFDLCLERFGGVTPPPSIDRRQPPSIDIRPPPSIDRQHHTSIDQHHHASIDNNPPRPHMMKSQPDFNTREEIDQLVEAIQGELVEIQSYIARRPEASLSIDRRNNKSIDIHNQTSIDSDTNRGRLVPKMTSDMSSTHYHGEEISADTYAALTKHKFNLESLDERLQRIENTTATMKDKWRRGDEAMRDFTGPPSVIGVEEVADWRMKYNLPADIIIRVPGLEDRVSDFGVDEVHVYEGYFESGFRDRVPSLVAKISETLEISPGLVIGVAEVLCSYSVSPLSGAKWRYYLRPRGKESPVREVPKRERKRLPAFAGNWIENFAFMRLPGFLPIWQLEGMLAVGVTKGDHRAGVEASYRAMPDSFSREMSGSKGDEALTKYKKALEVMSARKSAPKRAASVDDDEVQFLRSSKRLTVAATVPSSSKKKSKASGSSPSASYDWTTVLTNLNTKVFPSTLVLLVSEEDSSVAIQSLQGGVSIVPSWGEDGRSDGQVASQLFHLGERMVGAASTKAEMDALASQLREEKDVALAKDKEIKALRLKARNQEEAGELAATENVSLRGQLKNMEEELNDLKDTAETFEAEKAMAVNGTKVVARWELMREWLNGQTDSWDPANVLEQYKMVKITEAGLLGLPTPSFEGEPQVPGDMEGEKTPEPAADDPPAS</sequence>
<comment type="caution">
    <text evidence="3">The sequence shown here is derived from an EMBL/GenBank/DDBJ whole genome shotgun (WGS) entry which is preliminary data.</text>
</comment>
<dbReference type="AlphaFoldDB" id="A0A8S9IPQ2"/>
<evidence type="ECO:0000256" key="1">
    <source>
        <dbReference type="SAM" id="Coils"/>
    </source>
</evidence>
<feature type="coiled-coil region" evidence="1">
    <location>
        <begin position="604"/>
        <end position="631"/>
    </location>
</feature>
<protein>
    <submittedName>
        <fullName evidence="3">Uncharacterized protein</fullName>
    </submittedName>
</protein>
<organism evidence="3">
    <name type="scientific">Brassica cretica</name>
    <name type="common">Mustard</name>
    <dbReference type="NCBI Taxonomy" id="69181"/>
    <lineage>
        <taxon>Eukaryota</taxon>
        <taxon>Viridiplantae</taxon>
        <taxon>Streptophyta</taxon>
        <taxon>Embryophyta</taxon>
        <taxon>Tracheophyta</taxon>
        <taxon>Spermatophyta</taxon>
        <taxon>Magnoliopsida</taxon>
        <taxon>eudicotyledons</taxon>
        <taxon>Gunneridae</taxon>
        <taxon>Pentapetalae</taxon>
        <taxon>rosids</taxon>
        <taxon>malvids</taxon>
        <taxon>Brassicales</taxon>
        <taxon>Brassicaceae</taxon>
        <taxon>Brassiceae</taxon>
        <taxon>Brassica</taxon>
    </lineage>
</organism>
<name>A0A8S9IPQ2_BRACR</name>
<keyword evidence="1" id="KW-0175">Coiled coil</keyword>
<dbReference type="EMBL" id="QGKY02001015">
    <property type="protein sequence ID" value="KAF2570966.1"/>
    <property type="molecule type" value="Genomic_DNA"/>
</dbReference>
<evidence type="ECO:0000256" key="2">
    <source>
        <dbReference type="SAM" id="MobiDB-lite"/>
    </source>
</evidence>
<feature type="region of interest" description="Disordered" evidence="2">
    <location>
        <begin position="680"/>
        <end position="712"/>
    </location>
</feature>